<sequence>MRDVAIVIPSLNPTYHLLELLRAVRTEVPEAGIIIVNDGSTPSCDETFHQAESDYNSQVLIHEKNRGKGAALKTAFEYIVKSMPEAEYIVTIDSDGQHQCADMIKCIEASRQHSDTLILGARHFDENVPKRSQFGNVLTRNIFRLTTGEKLSDTQTGLRAMPRSFLEPFLQVDGNRFDYEMNMLMETKNRRWNIHSVPIQTVYIEDNASSNFRVIRDSITIYWVFVKYVLSSVSSFLLDVTAYAVFIRLLANTSLSSIMVSSVLARVISSLFNYFVNRELVFKGRSKHSFFKYFGLVIAQITASGTLVYLFHLVLPFISTVIIKICVDGILFLVSYFIQKNFIFKR</sequence>
<dbReference type="GO" id="GO:0016757">
    <property type="term" value="F:glycosyltransferase activity"/>
    <property type="evidence" value="ECO:0007669"/>
    <property type="project" value="UniProtKB-KW"/>
</dbReference>
<comment type="caution">
    <text evidence="8">The sequence shown here is derived from an EMBL/GenBank/DDBJ whole genome shotgun (WGS) entry which is preliminary data.</text>
</comment>
<evidence type="ECO:0000256" key="3">
    <source>
        <dbReference type="ARBA" id="ARBA00022989"/>
    </source>
</evidence>
<dbReference type="Proteomes" id="UP001597519">
    <property type="component" value="Unassembled WGS sequence"/>
</dbReference>
<feature type="transmembrane region" description="Helical" evidence="5">
    <location>
        <begin position="317"/>
        <end position="338"/>
    </location>
</feature>
<dbReference type="EMBL" id="JBHUOQ010000001">
    <property type="protein sequence ID" value="MFD2829812.1"/>
    <property type="molecule type" value="Genomic_DNA"/>
</dbReference>
<protein>
    <submittedName>
        <fullName evidence="8">Glycosyltransferase</fullName>
        <ecNumber evidence="8">2.4.-.-</ecNumber>
    </submittedName>
</protein>
<dbReference type="Gene3D" id="3.90.550.10">
    <property type="entry name" value="Spore Coat Polysaccharide Biosynthesis Protein SpsA, Chain A"/>
    <property type="match status" value="1"/>
</dbReference>
<feature type="transmembrane region" description="Helical" evidence="5">
    <location>
        <begin position="221"/>
        <end position="246"/>
    </location>
</feature>
<evidence type="ECO:0000313" key="9">
    <source>
        <dbReference type="Proteomes" id="UP001597519"/>
    </source>
</evidence>
<comment type="subcellular location">
    <subcellularLocation>
        <location evidence="1">Membrane</location>
        <topology evidence="1">Multi-pass membrane protein</topology>
    </subcellularLocation>
</comment>
<dbReference type="InterPro" id="IPR029044">
    <property type="entry name" value="Nucleotide-diphossugar_trans"/>
</dbReference>
<proteinExistence type="predicted"/>
<gene>
    <name evidence="8" type="ORF">ACFSX4_04970</name>
</gene>
<reference evidence="9" key="1">
    <citation type="journal article" date="2019" name="Int. J. Syst. Evol. Microbiol.">
        <title>The Global Catalogue of Microorganisms (GCM) 10K type strain sequencing project: providing services to taxonomists for standard genome sequencing and annotation.</title>
        <authorList>
            <consortium name="The Broad Institute Genomics Platform"/>
            <consortium name="The Broad Institute Genome Sequencing Center for Infectious Disease"/>
            <person name="Wu L."/>
            <person name="Ma J."/>
        </authorList>
    </citation>
    <scope>NUCLEOTIDE SEQUENCE [LARGE SCALE GENOMIC DNA]</scope>
    <source>
        <strain evidence="9">KCTC 33575</strain>
    </source>
</reference>
<dbReference type="RefSeq" id="WP_377772152.1">
    <property type="nucleotide sequence ID" value="NZ_JBHUOQ010000001.1"/>
</dbReference>
<feature type="transmembrane region" description="Helical" evidence="5">
    <location>
        <begin position="258"/>
        <end position="277"/>
    </location>
</feature>
<keyword evidence="4 5" id="KW-0472">Membrane</keyword>
<evidence type="ECO:0000256" key="2">
    <source>
        <dbReference type="ARBA" id="ARBA00022692"/>
    </source>
</evidence>
<organism evidence="8 9">
    <name type="scientific">Corticicoccus populi</name>
    <dbReference type="NCBI Taxonomy" id="1812821"/>
    <lineage>
        <taxon>Bacteria</taxon>
        <taxon>Bacillati</taxon>
        <taxon>Bacillota</taxon>
        <taxon>Bacilli</taxon>
        <taxon>Bacillales</taxon>
        <taxon>Staphylococcaceae</taxon>
        <taxon>Corticicoccus</taxon>
    </lineage>
</organism>
<keyword evidence="9" id="KW-1185">Reference proteome</keyword>
<dbReference type="EC" id="2.4.-.-" evidence="8"/>
<evidence type="ECO:0000259" key="7">
    <source>
        <dbReference type="Pfam" id="PF04138"/>
    </source>
</evidence>
<dbReference type="Pfam" id="PF04138">
    <property type="entry name" value="GtrA_DPMS_TM"/>
    <property type="match status" value="1"/>
</dbReference>
<feature type="domain" description="GtrA/DPMS transmembrane" evidence="7">
    <location>
        <begin position="227"/>
        <end position="344"/>
    </location>
</feature>
<evidence type="ECO:0000256" key="5">
    <source>
        <dbReference type="SAM" id="Phobius"/>
    </source>
</evidence>
<keyword evidence="8" id="KW-0328">Glycosyltransferase</keyword>
<keyword evidence="3 5" id="KW-1133">Transmembrane helix</keyword>
<name>A0ABW5WTH5_9STAP</name>
<evidence type="ECO:0000259" key="6">
    <source>
        <dbReference type="Pfam" id="PF00535"/>
    </source>
</evidence>
<dbReference type="SUPFAM" id="SSF53448">
    <property type="entry name" value="Nucleotide-diphospho-sugar transferases"/>
    <property type="match status" value="1"/>
</dbReference>
<dbReference type="CDD" id="cd04179">
    <property type="entry name" value="DPM_DPG-synthase_like"/>
    <property type="match status" value="1"/>
</dbReference>
<evidence type="ECO:0000256" key="4">
    <source>
        <dbReference type="ARBA" id="ARBA00023136"/>
    </source>
</evidence>
<dbReference type="PANTHER" id="PTHR10859:SF114">
    <property type="entry name" value="DOLICHOL-PHOSPHATE MANNOSYLTRANSFERASE"/>
    <property type="match status" value="1"/>
</dbReference>
<accession>A0ABW5WTH5</accession>
<dbReference type="Pfam" id="PF00535">
    <property type="entry name" value="Glycos_transf_2"/>
    <property type="match status" value="1"/>
</dbReference>
<keyword evidence="8" id="KW-0808">Transferase</keyword>
<feature type="domain" description="Glycosyltransferase 2-like" evidence="6">
    <location>
        <begin position="6"/>
        <end position="164"/>
    </location>
</feature>
<keyword evidence="2 5" id="KW-0812">Transmembrane</keyword>
<dbReference type="PANTHER" id="PTHR10859">
    <property type="entry name" value="GLYCOSYL TRANSFERASE"/>
    <property type="match status" value="1"/>
</dbReference>
<evidence type="ECO:0000256" key="1">
    <source>
        <dbReference type="ARBA" id="ARBA00004141"/>
    </source>
</evidence>
<feature type="transmembrane region" description="Helical" evidence="5">
    <location>
        <begin position="289"/>
        <end position="311"/>
    </location>
</feature>
<dbReference type="InterPro" id="IPR007267">
    <property type="entry name" value="GtrA_DPMS_TM"/>
</dbReference>
<dbReference type="InterPro" id="IPR001173">
    <property type="entry name" value="Glyco_trans_2-like"/>
</dbReference>
<evidence type="ECO:0000313" key="8">
    <source>
        <dbReference type="EMBL" id="MFD2829812.1"/>
    </source>
</evidence>